<sequence length="347" mass="37223">MDGFGDDGFGDDGLRDLFPRSDRTVRLGGYDFFSQSESSVPHGDPHGFQALDLNSQVQEFPDLSMYTGIIEGSGARVTGGGRAFSAARLRAPRQGTRGGGRTVSAIGLRAPRNSTRGGGRGRSMSARADSGGARAGTMVVGAAGGTSSCGSMVSDVVGRGSRSMSVGAASVGGVGRGGRQVAMSGGAQDVVGEETINLDGEQEGGDEGFAPDPKKAKTPMVKMMKEWVDRWSNVEAENSKVLRQVLEEKKLALEEKKQAKEDKRQAKEAMKQAMEEMKQAKEQALAAKIKMCQDMALECGASPDSIEFFACATIVRDEYNREFFCNIPTPEARLVFLKRWCQMNNMY</sequence>
<evidence type="ECO:0000313" key="3">
    <source>
        <dbReference type="EMBL" id="AQK69306.1"/>
    </source>
</evidence>
<dbReference type="PANTHER" id="PTHR47069">
    <property type="match status" value="1"/>
</dbReference>
<dbReference type="InParanoid" id="A0A1D6H394"/>
<dbReference type="PANTHER" id="PTHR47069:SF11">
    <property type="entry name" value="OS04G0275550 PROTEIN"/>
    <property type="match status" value="1"/>
</dbReference>
<evidence type="ECO:0000256" key="1">
    <source>
        <dbReference type="SAM" id="Coils"/>
    </source>
</evidence>
<evidence type="ECO:0000256" key="2">
    <source>
        <dbReference type="SAM" id="MobiDB-lite"/>
    </source>
</evidence>
<organism evidence="3">
    <name type="scientific">Zea mays</name>
    <name type="common">Maize</name>
    <dbReference type="NCBI Taxonomy" id="4577"/>
    <lineage>
        <taxon>Eukaryota</taxon>
        <taxon>Viridiplantae</taxon>
        <taxon>Streptophyta</taxon>
        <taxon>Embryophyta</taxon>
        <taxon>Tracheophyta</taxon>
        <taxon>Spermatophyta</taxon>
        <taxon>Magnoliopsida</taxon>
        <taxon>Liliopsida</taxon>
        <taxon>Poales</taxon>
        <taxon>Poaceae</taxon>
        <taxon>PACMAD clade</taxon>
        <taxon>Panicoideae</taxon>
        <taxon>Andropogonodae</taxon>
        <taxon>Andropogoneae</taxon>
        <taxon>Tripsacinae</taxon>
        <taxon>Zea</taxon>
    </lineage>
</organism>
<dbReference type="EMBL" id="CM000781">
    <property type="protein sequence ID" value="AQK69306.1"/>
    <property type="molecule type" value="Genomic_DNA"/>
</dbReference>
<accession>A0A1D6H394</accession>
<feature type="coiled-coil region" evidence="1">
    <location>
        <begin position="236"/>
        <end position="290"/>
    </location>
</feature>
<dbReference type="OMA" id="WVESDAM"/>
<protein>
    <submittedName>
        <fullName evidence="3">Uncharacterized protein</fullName>
    </submittedName>
</protein>
<gene>
    <name evidence="3" type="ORF">ZEAMMB73_Zm00001d015699</name>
</gene>
<feature type="compositionally biased region" description="Low complexity" evidence="2">
    <location>
        <begin position="122"/>
        <end position="132"/>
    </location>
</feature>
<name>A0A1D6H394_MAIZE</name>
<keyword evidence="1" id="KW-0175">Coiled coil</keyword>
<dbReference type="AlphaFoldDB" id="A0A1D6H394"/>
<proteinExistence type="predicted"/>
<reference evidence="3" key="1">
    <citation type="submission" date="2015-12" db="EMBL/GenBank/DDBJ databases">
        <title>Update maize B73 reference genome by single molecule sequencing technologies.</title>
        <authorList>
            <consortium name="Maize Genome Sequencing Project"/>
            <person name="Ware D."/>
        </authorList>
    </citation>
    <scope>NUCLEOTIDE SEQUENCE</scope>
    <source>
        <tissue evidence="3">Seedling</tissue>
    </source>
</reference>
<feature type="region of interest" description="Disordered" evidence="2">
    <location>
        <begin position="110"/>
        <end position="132"/>
    </location>
</feature>
<dbReference type="STRING" id="4577.A0A1D6H394"/>